<dbReference type="PROSITE" id="PS51098">
    <property type="entry name" value="PTS_EIIB_TYPE_1"/>
    <property type="match status" value="1"/>
</dbReference>
<keyword evidence="10 12" id="KW-0472">Membrane</keyword>
<feature type="transmembrane region" description="Helical" evidence="12">
    <location>
        <begin position="143"/>
        <end position="164"/>
    </location>
</feature>
<feature type="domain" description="PTS EIIC type-1" evidence="14">
    <location>
        <begin position="11"/>
        <end position="379"/>
    </location>
</feature>
<comment type="caution">
    <text evidence="15">The sequence shown here is derived from an EMBL/GenBank/DDBJ whole genome shotgun (WGS) entry which is preliminary data.</text>
</comment>
<sequence length="480" mass="53208">MRIFNRGGIKMNVKSNVQKLGRAMLLPVAAMPLAGLIMRLSADDMLNIPVIGAAGNAVFGNLDILFAIGVAIGFVKNKDKGIPALTGFLAIATLKKGLEIMDPEVNMGIFGGIISGLVAAWTYNRFKEQKLPVVFSYFAGEKFPLTMVMILQTIAAVFLGFIWPLIQIGIDNFAKLLVDMGALGVGIFMFLNRLLIPFGLHHVLNTYIYYDLGSYTSPSKEVFRGEMTRFINGDPQAGLFLSVFFVVMMFGIPAICLAIYKAAYKENKEMVKGIMGSGAGTSFIANITEPVEFSFMFLSPMLYVIHALFAGLAGIVCYLFNIRIGFTFGACIVDYLINFRIATNAILILPIGIFFFALYYVTFYYLINKRNIQTLGREAKAEFGNEVTLEETELGLASKNYEYMATKMLQAFGGKANILDVYSCNTRLRVEVVDPTMVEEQRIKQLGISGIIKPTEKNYQIIIGLEVTYVMAEFNKLLEE</sequence>
<dbReference type="EMBL" id="MVGJ01000099">
    <property type="protein sequence ID" value="OOL80026.1"/>
    <property type="molecule type" value="Genomic_DNA"/>
</dbReference>
<dbReference type="RefSeq" id="WP_002348871.1">
    <property type="nucleotide sequence ID" value="NZ_AP026655.1"/>
</dbReference>
<keyword evidence="2" id="KW-0813">Transport</keyword>
<dbReference type="PANTHER" id="PTHR30009">
    <property type="entry name" value="CYTOCHROME C-TYPE SYNTHESIS PROTEIN AND PTS TRANSMEMBRANE COMPONENT"/>
    <property type="match status" value="1"/>
</dbReference>
<dbReference type="PROSITE" id="PS51103">
    <property type="entry name" value="PTS_EIIC_TYPE_1"/>
    <property type="match status" value="1"/>
</dbReference>
<evidence type="ECO:0000256" key="7">
    <source>
        <dbReference type="ARBA" id="ARBA00022692"/>
    </source>
</evidence>
<name>A0A1S8HZ58_ENTFC</name>
<dbReference type="Pfam" id="PF00367">
    <property type="entry name" value="PTS_EIIB"/>
    <property type="match status" value="1"/>
</dbReference>
<keyword evidence="3" id="KW-1003">Cell membrane</keyword>
<dbReference type="SUPFAM" id="SSF55604">
    <property type="entry name" value="Glucose permease domain IIB"/>
    <property type="match status" value="1"/>
</dbReference>
<feature type="transmembrane region" description="Helical" evidence="12">
    <location>
        <begin position="237"/>
        <end position="260"/>
    </location>
</feature>
<dbReference type="PROSITE" id="PS01035">
    <property type="entry name" value="PTS_EIIB_TYPE_1_CYS"/>
    <property type="match status" value="1"/>
</dbReference>
<evidence type="ECO:0000256" key="2">
    <source>
        <dbReference type="ARBA" id="ARBA00022448"/>
    </source>
</evidence>
<feature type="transmembrane region" description="Helical" evidence="12">
    <location>
        <begin position="50"/>
        <end position="75"/>
    </location>
</feature>
<feature type="active site" description="Phosphocysteine intermediate; for EIIB activity" evidence="11">
    <location>
        <position position="424"/>
    </location>
</feature>
<feature type="domain" description="PTS EIIB type-1" evidence="13">
    <location>
        <begin position="402"/>
        <end position="480"/>
    </location>
</feature>
<dbReference type="Pfam" id="PF02378">
    <property type="entry name" value="PTS_EIIC"/>
    <property type="match status" value="1"/>
</dbReference>
<dbReference type="InterPro" id="IPR003352">
    <property type="entry name" value="PTS_EIIC"/>
</dbReference>
<keyword evidence="5" id="KW-0808">Transferase</keyword>
<evidence type="ECO:0000313" key="16">
    <source>
        <dbReference type="Proteomes" id="UP000191171"/>
    </source>
</evidence>
<keyword evidence="9 12" id="KW-1133">Transmembrane helix</keyword>
<feature type="transmembrane region" description="Helical" evidence="12">
    <location>
        <begin position="105"/>
        <end position="123"/>
    </location>
</feature>
<evidence type="ECO:0000256" key="8">
    <source>
        <dbReference type="ARBA" id="ARBA00022777"/>
    </source>
</evidence>
<feature type="transmembrane region" description="Helical" evidence="12">
    <location>
        <begin position="301"/>
        <end position="321"/>
    </location>
</feature>
<evidence type="ECO:0000256" key="12">
    <source>
        <dbReference type="SAM" id="Phobius"/>
    </source>
</evidence>
<evidence type="ECO:0000256" key="11">
    <source>
        <dbReference type="PROSITE-ProRule" id="PRU00421"/>
    </source>
</evidence>
<dbReference type="GO" id="GO:0005886">
    <property type="term" value="C:plasma membrane"/>
    <property type="evidence" value="ECO:0007669"/>
    <property type="project" value="UniProtKB-SubCell"/>
</dbReference>
<dbReference type="AlphaFoldDB" id="A0A1S8HZ58"/>
<proteinExistence type="predicted"/>
<feature type="transmembrane region" description="Helical" evidence="12">
    <location>
        <begin position="20"/>
        <end position="38"/>
    </location>
</feature>
<evidence type="ECO:0000256" key="10">
    <source>
        <dbReference type="ARBA" id="ARBA00023136"/>
    </source>
</evidence>
<evidence type="ECO:0000256" key="9">
    <source>
        <dbReference type="ARBA" id="ARBA00022989"/>
    </source>
</evidence>
<evidence type="ECO:0000256" key="4">
    <source>
        <dbReference type="ARBA" id="ARBA00022597"/>
    </source>
</evidence>
<keyword evidence="4" id="KW-0762">Sugar transport</keyword>
<dbReference type="Proteomes" id="UP000191171">
    <property type="component" value="Unassembled WGS sequence"/>
</dbReference>
<dbReference type="InterPro" id="IPR036878">
    <property type="entry name" value="Glu_permease_IIB"/>
</dbReference>
<dbReference type="PANTHER" id="PTHR30009:SF20">
    <property type="entry name" value="PTS SYSTEM GLUCOSE-SPECIFIC EIICB COMPONENT-RELATED"/>
    <property type="match status" value="1"/>
</dbReference>
<dbReference type="GO" id="GO:0090563">
    <property type="term" value="F:protein-phosphocysteine-sugar phosphotransferase activity"/>
    <property type="evidence" value="ECO:0007669"/>
    <property type="project" value="TreeGrafter"/>
</dbReference>
<evidence type="ECO:0000256" key="1">
    <source>
        <dbReference type="ARBA" id="ARBA00004651"/>
    </source>
</evidence>
<keyword evidence="8" id="KW-0418">Kinase</keyword>
<reference evidence="15 16" key="1">
    <citation type="submission" date="2017-02" db="EMBL/GenBank/DDBJ databases">
        <title>Clonality and virulence of isolates of VRE in Hematopoietic Stem Cell Transplanted (HSCT) patients.</title>
        <authorList>
            <person name="Marchi A.P."/>
            <person name="Martins R.C."/>
            <person name="Marie S.K."/>
            <person name="Levin A.S."/>
            <person name="Costa S.F."/>
        </authorList>
    </citation>
    <scope>NUCLEOTIDE SEQUENCE [LARGE SCALE GENOMIC DNA]</scope>
    <source>
        <strain evidence="15 16">LIM1759</strain>
    </source>
</reference>
<evidence type="ECO:0000259" key="14">
    <source>
        <dbReference type="PROSITE" id="PS51103"/>
    </source>
</evidence>
<dbReference type="InterPro" id="IPR001996">
    <property type="entry name" value="PTS_IIB_1"/>
</dbReference>
<dbReference type="InterPro" id="IPR018113">
    <property type="entry name" value="PTrfase_EIIB_Cys"/>
</dbReference>
<evidence type="ECO:0000259" key="13">
    <source>
        <dbReference type="PROSITE" id="PS51098"/>
    </source>
</evidence>
<dbReference type="Gene3D" id="3.30.1360.60">
    <property type="entry name" value="Glucose permease domain IIB"/>
    <property type="match status" value="1"/>
</dbReference>
<protein>
    <submittedName>
        <fullName evidence="15">PTS acetylglucosamine transporter subunit IIB</fullName>
    </submittedName>
</protein>
<feature type="transmembrane region" description="Helical" evidence="12">
    <location>
        <begin position="176"/>
        <end position="196"/>
    </location>
</feature>
<feature type="transmembrane region" description="Helical" evidence="12">
    <location>
        <begin position="341"/>
        <end position="367"/>
    </location>
</feature>
<dbReference type="GO" id="GO:0009401">
    <property type="term" value="P:phosphoenolpyruvate-dependent sugar phosphotransferase system"/>
    <property type="evidence" value="ECO:0007669"/>
    <property type="project" value="UniProtKB-KW"/>
</dbReference>
<dbReference type="InterPro" id="IPR050429">
    <property type="entry name" value="PTS_Glucose_EIICBA"/>
</dbReference>
<keyword evidence="6" id="KW-0598">Phosphotransferase system</keyword>
<keyword evidence="7 12" id="KW-0812">Transmembrane</keyword>
<dbReference type="GO" id="GO:0016301">
    <property type="term" value="F:kinase activity"/>
    <property type="evidence" value="ECO:0007669"/>
    <property type="project" value="UniProtKB-KW"/>
</dbReference>
<dbReference type="CDD" id="cd00212">
    <property type="entry name" value="PTS_IIB_glc"/>
    <property type="match status" value="1"/>
</dbReference>
<gene>
    <name evidence="15" type="ORF">B1P95_13330</name>
</gene>
<evidence type="ECO:0000313" key="15">
    <source>
        <dbReference type="EMBL" id="OOL80026.1"/>
    </source>
</evidence>
<dbReference type="GO" id="GO:0008982">
    <property type="term" value="F:protein-N(PI)-phosphohistidine-sugar phosphotransferase activity"/>
    <property type="evidence" value="ECO:0007669"/>
    <property type="project" value="InterPro"/>
</dbReference>
<dbReference type="InterPro" id="IPR013013">
    <property type="entry name" value="PTS_EIIC_1"/>
</dbReference>
<evidence type="ECO:0000256" key="3">
    <source>
        <dbReference type="ARBA" id="ARBA00022475"/>
    </source>
</evidence>
<evidence type="ECO:0000256" key="5">
    <source>
        <dbReference type="ARBA" id="ARBA00022679"/>
    </source>
</evidence>
<evidence type="ECO:0000256" key="6">
    <source>
        <dbReference type="ARBA" id="ARBA00022683"/>
    </source>
</evidence>
<comment type="subcellular location">
    <subcellularLocation>
        <location evidence="1">Cell membrane</location>
        <topology evidence="1">Multi-pass membrane protein</topology>
    </subcellularLocation>
</comment>
<organism evidence="15 16">
    <name type="scientific">Enterococcus faecium</name>
    <name type="common">Streptococcus faecium</name>
    <dbReference type="NCBI Taxonomy" id="1352"/>
    <lineage>
        <taxon>Bacteria</taxon>
        <taxon>Bacillati</taxon>
        <taxon>Bacillota</taxon>
        <taxon>Bacilli</taxon>
        <taxon>Lactobacillales</taxon>
        <taxon>Enterococcaceae</taxon>
        <taxon>Enterococcus</taxon>
    </lineage>
</organism>
<accession>A0A1S8HZ58</accession>